<evidence type="ECO:0000256" key="1">
    <source>
        <dbReference type="ARBA" id="ARBA00022801"/>
    </source>
</evidence>
<dbReference type="PANTHER" id="PTHR43240">
    <property type="entry name" value="1,4-DIHYDROXY-2-NAPHTHOYL-COA THIOESTERASE 1"/>
    <property type="match status" value="1"/>
</dbReference>
<dbReference type="InterPro" id="IPR029069">
    <property type="entry name" value="HotDog_dom_sf"/>
</dbReference>
<dbReference type="SUPFAM" id="SSF54637">
    <property type="entry name" value="Thioesterase/thiol ester dehydrase-isomerase"/>
    <property type="match status" value="1"/>
</dbReference>
<dbReference type="NCBIfam" id="TIGR00369">
    <property type="entry name" value="unchar_dom_1"/>
    <property type="match status" value="1"/>
</dbReference>
<evidence type="ECO:0000313" key="4">
    <source>
        <dbReference type="Proteomes" id="UP000996601"/>
    </source>
</evidence>
<dbReference type="EMBL" id="WHSB02000008">
    <property type="protein sequence ID" value="MCQ4632628.1"/>
    <property type="molecule type" value="Genomic_DNA"/>
</dbReference>
<keyword evidence="1" id="KW-0378">Hydrolase</keyword>
<dbReference type="CDD" id="cd03443">
    <property type="entry name" value="PaaI_thioesterase"/>
    <property type="match status" value="1"/>
</dbReference>
<accession>A0ABT1RBQ7</accession>
<dbReference type="Proteomes" id="UP000996601">
    <property type="component" value="Unassembled WGS sequence"/>
</dbReference>
<protein>
    <submittedName>
        <fullName evidence="3">PaaI family thioesterase</fullName>
    </submittedName>
</protein>
<evidence type="ECO:0000259" key="2">
    <source>
        <dbReference type="Pfam" id="PF03061"/>
    </source>
</evidence>
<evidence type="ECO:0000313" key="3">
    <source>
        <dbReference type="EMBL" id="MCQ4632628.1"/>
    </source>
</evidence>
<dbReference type="Pfam" id="PF03061">
    <property type="entry name" value="4HBT"/>
    <property type="match status" value="1"/>
</dbReference>
<dbReference type="RefSeq" id="WP_256119254.1">
    <property type="nucleotide sequence ID" value="NZ_WHSB02000008.1"/>
</dbReference>
<dbReference type="InterPro" id="IPR006683">
    <property type="entry name" value="Thioestr_dom"/>
</dbReference>
<feature type="domain" description="Thioesterase" evidence="2">
    <location>
        <begin position="49"/>
        <end position="128"/>
    </location>
</feature>
<dbReference type="PANTHER" id="PTHR43240:SF1">
    <property type="entry name" value="BLR5584 PROTEIN"/>
    <property type="match status" value="1"/>
</dbReference>
<name>A0ABT1RBQ7_9HYPH</name>
<keyword evidence="4" id="KW-1185">Reference proteome</keyword>
<organism evidence="3 4">
    <name type="scientific">Shinella lacus</name>
    <dbReference type="NCBI Taxonomy" id="2654216"/>
    <lineage>
        <taxon>Bacteria</taxon>
        <taxon>Pseudomonadati</taxon>
        <taxon>Pseudomonadota</taxon>
        <taxon>Alphaproteobacteria</taxon>
        <taxon>Hyphomicrobiales</taxon>
        <taxon>Rhizobiaceae</taxon>
        <taxon>Shinella</taxon>
    </lineage>
</organism>
<sequence length="139" mass="14558">MNAEERLTAITTGELDVPVYGLLSLRVVEFSAEVVKLVLKPLPAHANPYGKVAGGVIASSLDTAAAWAGDLQCSNGSFCTTIDIKVNFLRPLAITDSEVEIIATPVHIGARIMVAEAKMVRDDGKLVAVATATLAVLQA</sequence>
<gene>
    <name evidence="3" type="ORF">GB927_021475</name>
</gene>
<reference evidence="3" key="1">
    <citation type="submission" date="2021-07" db="EMBL/GenBank/DDBJ databases">
        <title>Shinella sp. nov., a novel member of the genus Shinella from water.</title>
        <authorList>
            <person name="Deng Y."/>
        </authorList>
    </citation>
    <scope>NUCLEOTIDE SEQUENCE</scope>
    <source>
        <strain evidence="3">CPCC 100929</strain>
    </source>
</reference>
<comment type="caution">
    <text evidence="3">The sequence shown here is derived from an EMBL/GenBank/DDBJ whole genome shotgun (WGS) entry which is preliminary data.</text>
</comment>
<proteinExistence type="predicted"/>
<dbReference type="Gene3D" id="3.10.129.10">
    <property type="entry name" value="Hotdog Thioesterase"/>
    <property type="match status" value="1"/>
</dbReference>
<dbReference type="InterPro" id="IPR003736">
    <property type="entry name" value="PAAI_dom"/>
</dbReference>